<reference evidence="2 3" key="1">
    <citation type="submission" date="2024-10" db="EMBL/GenBank/DDBJ databases">
        <authorList>
            <person name="Kim D."/>
        </authorList>
    </citation>
    <scope>NUCLEOTIDE SEQUENCE [LARGE SCALE GENOMIC DNA]</scope>
    <source>
        <strain evidence="2">BH-2024</strain>
    </source>
</reference>
<evidence type="ECO:0000256" key="1">
    <source>
        <dbReference type="SAM" id="MobiDB-lite"/>
    </source>
</evidence>
<feature type="region of interest" description="Disordered" evidence="1">
    <location>
        <begin position="126"/>
        <end position="171"/>
    </location>
</feature>
<name>A0ABD2IWZ4_9BILA</name>
<feature type="compositionally biased region" description="Polar residues" evidence="1">
    <location>
        <begin position="126"/>
        <end position="135"/>
    </location>
</feature>
<accession>A0ABD2IWZ4</accession>
<protein>
    <submittedName>
        <fullName evidence="2">Uncharacterized protein</fullName>
    </submittedName>
</protein>
<keyword evidence="3" id="KW-1185">Reference proteome</keyword>
<evidence type="ECO:0000313" key="2">
    <source>
        <dbReference type="EMBL" id="KAL3082340.1"/>
    </source>
</evidence>
<dbReference type="AlphaFoldDB" id="A0ABD2IWZ4"/>
<feature type="compositionally biased region" description="Low complexity" evidence="1">
    <location>
        <begin position="145"/>
        <end position="168"/>
    </location>
</feature>
<dbReference type="Proteomes" id="UP001620626">
    <property type="component" value="Unassembled WGS sequence"/>
</dbReference>
<sequence>MFSTHSAYALVSVILCSSIYKYVEWKGGINEWGDGIRGLALSTAQYSLMQISKKSADPKNWRMFILLLLLLAVVAHANATINTGTGPPTLSPEVQQQLLDEFVADGPVSPSTQKILDEADEFCAKQKQTNQQKKFSSAHRHGRPAHGANANAPNDGPAAATATPNGPNIRAAACSDVPVFSSDGAASGN</sequence>
<dbReference type="EMBL" id="JBICBT010001111">
    <property type="protein sequence ID" value="KAL3082340.1"/>
    <property type="molecule type" value="Genomic_DNA"/>
</dbReference>
<proteinExistence type="predicted"/>
<gene>
    <name evidence="2" type="ORF">niasHT_038756</name>
</gene>
<evidence type="ECO:0000313" key="3">
    <source>
        <dbReference type="Proteomes" id="UP001620626"/>
    </source>
</evidence>
<comment type="caution">
    <text evidence="2">The sequence shown here is derived from an EMBL/GenBank/DDBJ whole genome shotgun (WGS) entry which is preliminary data.</text>
</comment>
<organism evidence="2 3">
    <name type="scientific">Heterodera trifolii</name>
    <dbReference type="NCBI Taxonomy" id="157864"/>
    <lineage>
        <taxon>Eukaryota</taxon>
        <taxon>Metazoa</taxon>
        <taxon>Ecdysozoa</taxon>
        <taxon>Nematoda</taxon>
        <taxon>Chromadorea</taxon>
        <taxon>Rhabditida</taxon>
        <taxon>Tylenchina</taxon>
        <taxon>Tylenchomorpha</taxon>
        <taxon>Tylenchoidea</taxon>
        <taxon>Heteroderidae</taxon>
        <taxon>Heteroderinae</taxon>
        <taxon>Heterodera</taxon>
    </lineage>
</organism>